<dbReference type="SUPFAM" id="SSF51717">
    <property type="entry name" value="Dihydropteroate synthetase-like"/>
    <property type="match status" value="1"/>
</dbReference>
<dbReference type="RefSeq" id="WP_309937314.1">
    <property type="nucleotide sequence ID" value="NZ_AP025305.1"/>
</dbReference>
<dbReference type="InterPro" id="IPR000489">
    <property type="entry name" value="Pterin-binding_dom"/>
</dbReference>
<dbReference type="GO" id="GO:0005829">
    <property type="term" value="C:cytosol"/>
    <property type="evidence" value="ECO:0007669"/>
    <property type="project" value="TreeGrafter"/>
</dbReference>
<dbReference type="GO" id="GO:0004156">
    <property type="term" value="F:dihydropteroate synthase activity"/>
    <property type="evidence" value="ECO:0007669"/>
    <property type="project" value="UniProtKB-EC"/>
</dbReference>
<gene>
    <name evidence="10" type="ORF">HNQ88_000820</name>
</gene>
<comment type="catalytic activity">
    <reaction evidence="1">
        <text>(7,8-dihydropterin-6-yl)methyl diphosphate + 4-aminobenzoate = 7,8-dihydropteroate + diphosphate</text>
        <dbReference type="Rhea" id="RHEA:19949"/>
        <dbReference type="ChEBI" id="CHEBI:17836"/>
        <dbReference type="ChEBI" id="CHEBI:17839"/>
        <dbReference type="ChEBI" id="CHEBI:33019"/>
        <dbReference type="ChEBI" id="CHEBI:72950"/>
        <dbReference type="EC" id="2.5.1.15"/>
    </reaction>
</comment>
<evidence type="ECO:0000313" key="10">
    <source>
        <dbReference type="EMBL" id="MDR6237844.1"/>
    </source>
</evidence>
<keyword evidence="5 10" id="KW-0808">Transferase</keyword>
<evidence type="ECO:0000256" key="2">
    <source>
        <dbReference type="ARBA" id="ARBA00001946"/>
    </source>
</evidence>
<dbReference type="Proteomes" id="UP001185092">
    <property type="component" value="Unassembled WGS sequence"/>
</dbReference>
<dbReference type="EC" id="2.5.1.15" evidence="4"/>
<reference evidence="10" key="1">
    <citation type="submission" date="2023-07" db="EMBL/GenBank/DDBJ databases">
        <title>Genomic Encyclopedia of Type Strains, Phase IV (KMG-IV): sequencing the most valuable type-strain genomes for metagenomic binning, comparative biology and taxonomic classification.</title>
        <authorList>
            <person name="Goeker M."/>
        </authorList>
    </citation>
    <scope>NUCLEOTIDE SEQUENCE</scope>
    <source>
        <strain evidence="10">DSM 26174</strain>
    </source>
</reference>
<accession>A0AAE3XMQ6</accession>
<comment type="cofactor">
    <cofactor evidence="2">
        <name>Mg(2+)</name>
        <dbReference type="ChEBI" id="CHEBI:18420"/>
    </cofactor>
</comment>
<dbReference type="Pfam" id="PF00809">
    <property type="entry name" value="Pterin_bind"/>
    <property type="match status" value="1"/>
</dbReference>
<keyword evidence="6" id="KW-0479">Metal-binding</keyword>
<evidence type="ECO:0000256" key="6">
    <source>
        <dbReference type="ARBA" id="ARBA00022723"/>
    </source>
</evidence>
<dbReference type="AlphaFoldDB" id="A0AAE3XMQ6"/>
<evidence type="ECO:0000256" key="1">
    <source>
        <dbReference type="ARBA" id="ARBA00000012"/>
    </source>
</evidence>
<protein>
    <recommendedName>
        <fullName evidence="4">dihydropteroate synthase</fullName>
        <ecNumber evidence="4">2.5.1.15</ecNumber>
    </recommendedName>
</protein>
<feature type="domain" description="Pterin-binding" evidence="9">
    <location>
        <begin position="25"/>
        <end position="277"/>
    </location>
</feature>
<organism evidence="10 11">
    <name type="scientific">Aureibacter tunicatorum</name>
    <dbReference type="NCBI Taxonomy" id="866807"/>
    <lineage>
        <taxon>Bacteria</taxon>
        <taxon>Pseudomonadati</taxon>
        <taxon>Bacteroidota</taxon>
        <taxon>Cytophagia</taxon>
        <taxon>Cytophagales</taxon>
        <taxon>Persicobacteraceae</taxon>
        <taxon>Aureibacter</taxon>
    </lineage>
</organism>
<dbReference type="GO" id="GO:0046654">
    <property type="term" value="P:tetrahydrofolate biosynthetic process"/>
    <property type="evidence" value="ECO:0007669"/>
    <property type="project" value="TreeGrafter"/>
</dbReference>
<dbReference type="CDD" id="cd00739">
    <property type="entry name" value="DHPS"/>
    <property type="match status" value="1"/>
</dbReference>
<dbReference type="PANTHER" id="PTHR20941">
    <property type="entry name" value="FOLATE SYNTHESIS PROTEINS"/>
    <property type="match status" value="1"/>
</dbReference>
<dbReference type="InterPro" id="IPR045031">
    <property type="entry name" value="DHP_synth-like"/>
</dbReference>
<dbReference type="EMBL" id="JAVDQD010000001">
    <property type="protein sequence ID" value="MDR6237844.1"/>
    <property type="molecule type" value="Genomic_DNA"/>
</dbReference>
<dbReference type="PANTHER" id="PTHR20941:SF1">
    <property type="entry name" value="FOLIC ACID SYNTHESIS PROTEIN FOL1"/>
    <property type="match status" value="1"/>
</dbReference>
<keyword evidence="7" id="KW-0460">Magnesium</keyword>
<dbReference type="Gene3D" id="3.20.20.20">
    <property type="entry name" value="Dihydropteroate synthase-like"/>
    <property type="match status" value="1"/>
</dbReference>
<evidence type="ECO:0000259" key="9">
    <source>
        <dbReference type="PROSITE" id="PS50972"/>
    </source>
</evidence>
<name>A0AAE3XMQ6_9BACT</name>
<keyword evidence="8" id="KW-0289">Folate biosynthesis</keyword>
<dbReference type="InterPro" id="IPR006390">
    <property type="entry name" value="DHP_synth_dom"/>
</dbReference>
<dbReference type="GO" id="GO:0046872">
    <property type="term" value="F:metal ion binding"/>
    <property type="evidence" value="ECO:0007669"/>
    <property type="project" value="UniProtKB-KW"/>
</dbReference>
<dbReference type="NCBIfam" id="TIGR01496">
    <property type="entry name" value="DHPS"/>
    <property type="match status" value="1"/>
</dbReference>
<sequence length="287" mass="32073">MTKDTVFSTKITLNANGKILDLSQPIVMGILNITPDSFYEGSRISNHDEILAKARQMLIDGASILDIGGYSSRPGADDITIQEEIDRVTGPIEAIASHYPNAIISIDTFRSEVVQAAVEAGAHIINDISGGTIDDKMFDTVAQLRVPYIMMHMKGTPQTMVQLNQYEDLVYDIMDFFTKRINKLKSLGVNDIILDPGFGFAKHIDQNFELLRRLDEFKILELPLLIGVSRKSMIYKTLHIKPAEALNGTTVLNTISLNKGAHILRVHDVKEAMETIKLHKKIYPNEH</sequence>
<dbReference type="PROSITE" id="PS00793">
    <property type="entry name" value="DHPS_2"/>
    <property type="match status" value="1"/>
</dbReference>
<evidence type="ECO:0000313" key="11">
    <source>
        <dbReference type="Proteomes" id="UP001185092"/>
    </source>
</evidence>
<proteinExistence type="predicted"/>
<dbReference type="InterPro" id="IPR011005">
    <property type="entry name" value="Dihydropteroate_synth-like_sf"/>
</dbReference>
<evidence type="ECO:0000256" key="4">
    <source>
        <dbReference type="ARBA" id="ARBA00012458"/>
    </source>
</evidence>
<evidence type="ECO:0000256" key="8">
    <source>
        <dbReference type="ARBA" id="ARBA00022909"/>
    </source>
</evidence>
<dbReference type="GO" id="GO:0046656">
    <property type="term" value="P:folic acid biosynthetic process"/>
    <property type="evidence" value="ECO:0007669"/>
    <property type="project" value="UniProtKB-KW"/>
</dbReference>
<evidence type="ECO:0000256" key="7">
    <source>
        <dbReference type="ARBA" id="ARBA00022842"/>
    </source>
</evidence>
<keyword evidence="11" id="KW-1185">Reference proteome</keyword>
<dbReference type="PROSITE" id="PS50972">
    <property type="entry name" value="PTERIN_BINDING"/>
    <property type="match status" value="1"/>
</dbReference>
<comment type="caution">
    <text evidence="10">The sequence shown here is derived from an EMBL/GenBank/DDBJ whole genome shotgun (WGS) entry which is preliminary data.</text>
</comment>
<evidence type="ECO:0000256" key="3">
    <source>
        <dbReference type="ARBA" id="ARBA00004763"/>
    </source>
</evidence>
<evidence type="ECO:0000256" key="5">
    <source>
        <dbReference type="ARBA" id="ARBA00022679"/>
    </source>
</evidence>
<comment type="pathway">
    <text evidence="3">Cofactor biosynthesis; tetrahydrofolate biosynthesis; 7,8-dihydrofolate from 2-amino-4-hydroxy-6-hydroxymethyl-7,8-dihydropteridine diphosphate and 4-aminobenzoate: step 1/2.</text>
</comment>